<evidence type="ECO:0000256" key="1">
    <source>
        <dbReference type="ARBA" id="ARBA00004173"/>
    </source>
</evidence>
<dbReference type="Proteomes" id="UP000046395">
    <property type="component" value="Unassembled WGS sequence"/>
</dbReference>
<sequence>MNRFWSNRRPTNGNWGKPDPFEENPDWSYADGRPGTLSTREILRRAKQRELATAIVKGLKEVAEAEAEFAALKRQEAQLKAEVRPKLKHKDFPLN</sequence>
<protein>
    <recommendedName>
        <fullName evidence="7">Large ribosomal subunit protein mL52</fullName>
    </recommendedName>
    <alternativeName>
        <fullName evidence="8">39S ribosomal protein L52, mitochondrial</fullName>
    </alternativeName>
</protein>
<feature type="compositionally biased region" description="Polar residues" evidence="10">
    <location>
        <begin position="1"/>
        <end position="14"/>
    </location>
</feature>
<feature type="coiled-coil region" evidence="9">
    <location>
        <begin position="55"/>
        <end position="82"/>
    </location>
</feature>
<keyword evidence="5" id="KW-0496">Mitochondrion</keyword>
<keyword evidence="11" id="KW-1185">Reference proteome</keyword>
<evidence type="ECO:0000256" key="6">
    <source>
        <dbReference type="ARBA" id="ARBA00023274"/>
    </source>
</evidence>
<keyword evidence="3" id="KW-0809">Transit peptide</keyword>
<evidence type="ECO:0000256" key="10">
    <source>
        <dbReference type="SAM" id="MobiDB-lite"/>
    </source>
</evidence>
<dbReference type="Pfam" id="PF18699">
    <property type="entry name" value="MRPL52"/>
    <property type="match status" value="1"/>
</dbReference>
<proteinExistence type="inferred from homology"/>
<evidence type="ECO:0000256" key="3">
    <source>
        <dbReference type="ARBA" id="ARBA00022946"/>
    </source>
</evidence>
<evidence type="ECO:0000256" key="7">
    <source>
        <dbReference type="ARBA" id="ARBA00035181"/>
    </source>
</evidence>
<evidence type="ECO:0000313" key="12">
    <source>
        <dbReference type="WBParaSite" id="TMUE_2000008804.1"/>
    </source>
</evidence>
<dbReference type="GO" id="GO:0032543">
    <property type="term" value="P:mitochondrial translation"/>
    <property type="evidence" value="ECO:0007669"/>
    <property type="project" value="InterPro"/>
</dbReference>
<evidence type="ECO:0000256" key="2">
    <source>
        <dbReference type="ARBA" id="ARBA00007232"/>
    </source>
</evidence>
<keyword evidence="6" id="KW-0687">Ribonucleoprotein</keyword>
<evidence type="ECO:0000313" key="11">
    <source>
        <dbReference type="Proteomes" id="UP000046395"/>
    </source>
</evidence>
<organism evidence="11 12">
    <name type="scientific">Trichuris muris</name>
    <name type="common">Mouse whipworm</name>
    <dbReference type="NCBI Taxonomy" id="70415"/>
    <lineage>
        <taxon>Eukaryota</taxon>
        <taxon>Metazoa</taxon>
        <taxon>Ecdysozoa</taxon>
        <taxon>Nematoda</taxon>
        <taxon>Enoplea</taxon>
        <taxon>Dorylaimia</taxon>
        <taxon>Trichinellida</taxon>
        <taxon>Trichuridae</taxon>
        <taxon>Trichuris</taxon>
    </lineage>
</organism>
<comment type="similarity">
    <text evidence="2">Belongs to the mitochondrion-specific ribosomal protein mL52 family.</text>
</comment>
<reference evidence="12" key="1">
    <citation type="submission" date="2019-12" db="UniProtKB">
        <authorList>
            <consortium name="WormBaseParasite"/>
        </authorList>
    </citation>
    <scope>IDENTIFICATION</scope>
</reference>
<evidence type="ECO:0000256" key="4">
    <source>
        <dbReference type="ARBA" id="ARBA00022980"/>
    </source>
</evidence>
<dbReference type="PANTHER" id="PTHR34090:SF1">
    <property type="entry name" value="LARGE RIBOSOMAL SUBUNIT PROTEIN ML52"/>
    <property type="match status" value="1"/>
</dbReference>
<dbReference type="GO" id="GO:0005762">
    <property type="term" value="C:mitochondrial large ribosomal subunit"/>
    <property type="evidence" value="ECO:0007669"/>
    <property type="project" value="InterPro"/>
</dbReference>
<dbReference type="InterPro" id="IPR034596">
    <property type="entry name" value="Ribosomal_mL52"/>
</dbReference>
<evidence type="ECO:0000256" key="9">
    <source>
        <dbReference type="SAM" id="Coils"/>
    </source>
</evidence>
<dbReference type="GO" id="GO:0003735">
    <property type="term" value="F:structural constituent of ribosome"/>
    <property type="evidence" value="ECO:0007669"/>
    <property type="project" value="InterPro"/>
</dbReference>
<accession>A0A5S6QNR8</accession>
<evidence type="ECO:0000256" key="5">
    <source>
        <dbReference type="ARBA" id="ARBA00023128"/>
    </source>
</evidence>
<dbReference type="PANTHER" id="PTHR34090">
    <property type="entry name" value="39S RIBOSOMAL PROTEIN L52, MITOCHONDRIAL"/>
    <property type="match status" value="1"/>
</dbReference>
<dbReference type="AlphaFoldDB" id="A0A5S6QNR8"/>
<name>A0A5S6QNR8_TRIMR</name>
<keyword evidence="4" id="KW-0689">Ribosomal protein</keyword>
<dbReference type="WBParaSite" id="TMUE_2000008804.1">
    <property type="protein sequence ID" value="TMUE_2000008804.1"/>
    <property type="gene ID" value="WBGene00291857"/>
</dbReference>
<keyword evidence="9" id="KW-0175">Coiled coil</keyword>
<comment type="subcellular location">
    <subcellularLocation>
        <location evidence="1">Mitochondrion</location>
    </subcellularLocation>
</comment>
<feature type="region of interest" description="Disordered" evidence="10">
    <location>
        <begin position="1"/>
        <end position="34"/>
    </location>
</feature>
<evidence type="ECO:0000256" key="8">
    <source>
        <dbReference type="ARBA" id="ARBA00035425"/>
    </source>
</evidence>